<organism evidence="1 2">
    <name type="scientific">Lactiplantibacillus fabifermentans T30PCM01</name>
    <dbReference type="NCBI Taxonomy" id="1400520"/>
    <lineage>
        <taxon>Bacteria</taxon>
        <taxon>Bacillati</taxon>
        <taxon>Bacillota</taxon>
        <taxon>Bacilli</taxon>
        <taxon>Lactobacillales</taxon>
        <taxon>Lactobacillaceae</taxon>
        <taxon>Lactiplantibacillus</taxon>
    </lineage>
</organism>
<proteinExistence type="predicted"/>
<dbReference type="AlphaFoldDB" id="W6T678"/>
<dbReference type="Proteomes" id="UP000019247">
    <property type="component" value="Unassembled WGS sequence"/>
</dbReference>
<dbReference type="PATRIC" id="fig|1400520.3.peg.2168"/>
<name>W6T678_9LACO</name>
<evidence type="ECO:0000313" key="1">
    <source>
        <dbReference type="EMBL" id="ETY73671.1"/>
    </source>
</evidence>
<dbReference type="eggNOG" id="ENOG5030ATT">
    <property type="taxonomic scope" value="Bacteria"/>
</dbReference>
<protein>
    <submittedName>
        <fullName evidence="1">Uncharacterized protein</fullName>
    </submittedName>
</protein>
<reference evidence="1 2" key="1">
    <citation type="journal article" date="2014" name="Genome Announc.">
        <title>Genome Sequence of Lactobacillus fabifermentans Strain T30PCM01, Isolated from Fermenting Grape Marc.</title>
        <authorList>
            <person name="Treu L."/>
            <person name="Vendramin V."/>
            <person name="Bovo B."/>
            <person name="Giacomini A."/>
            <person name="Corich V."/>
            <person name="Campanaro S."/>
        </authorList>
    </citation>
    <scope>NUCLEOTIDE SEQUENCE [LARGE SCALE GENOMIC DNA]</scope>
    <source>
        <strain evidence="1 2">T30PCM01</strain>
    </source>
</reference>
<evidence type="ECO:0000313" key="2">
    <source>
        <dbReference type="Proteomes" id="UP000019247"/>
    </source>
</evidence>
<accession>W6T678</accession>
<gene>
    <name evidence="1" type="ORF">LFAB_11120</name>
</gene>
<comment type="caution">
    <text evidence="1">The sequence shown here is derived from an EMBL/GenBank/DDBJ whole genome shotgun (WGS) entry which is preliminary data.</text>
</comment>
<dbReference type="HOGENOM" id="CLU_595531_0_0_9"/>
<dbReference type="STRING" id="1400520.LFAB_11120"/>
<sequence length="459" mass="49645">MGLPLIGQAATQPFPDASVGNYAFGVGSYYNAFAAGKLTINSSPIDTLEGRYAANQIVESTSGVYNDGKVWNKLTNLSPVYVANEVPYDSSDSTLAAQGQNLFAVLNTANKLPDADKVVVNNLRDQADNEWTASEKTQNAVLINHLAAENVGDVQYFKDNVASMEADYQQQTGKSISLDPTKVDASDYFTAAAAQIKSISAYYASFNDDSSVIKNDEVDSVTIDSSLNEDNPEVTVNLKDNYQENFSDTPPIVFLKLSGQPKNVTIHVTGMDTTTSENVASNDTSYTTYKYAPYIFVNWTGITGDSLPFTWGSAYTFTVKDTDGTTITNSQNDDWTNSDGTKATVNQLLSSHILNNFPNAMTASGQYLSADEGSGDHLFTGTIMAPDASLQVANYGSSQYFYGSVISGKDVLIENNMLPARVIASSFDVQHISTDNISDLDPTQQVPKLSNLTLDFKSR</sequence>
<dbReference type="EMBL" id="AWWK01000053">
    <property type="protein sequence ID" value="ETY73671.1"/>
    <property type="molecule type" value="Genomic_DNA"/>
</dbReference>